<dbReference type="AlphaFoldDB" id="A0A820RRR4"/>
<sequence length="279" mass="31908">MHFQSHHQHYPHSHHQPHWPPTRQSGGLLPGPPQPLPPQQQQPPYGHQQPVPPLLPNHPYYPPSNRTMMHPVEPPNGGGRFNFQHSHQQRHHPPLMQPSYYPPAPLQPLMQSASRSHHHPINRYPPPTRPQYDLQPHPMAMGNVGPHLPNSNYNQYKYESEERLPIRRPKRDTTMAPANMNNNRRGGGLQQTEANGKKNINNPSKPITKYSDPQDMDQLFVKRDKLLAQLSEISSSGDVNEDSLFTQDKRSLSTNYSNETKPTNSQDDEDEEGEISESD</sequence>
<name>A0A820RRR4_9BILA</name>
<feature type="compositionally biased region" description="Pro residues" evidence="1">
    <location>
        <begin position="50"/>
        <end position="62"/>
    </location>
</feature>
<comment type="caution">
    <text evidence="2">The sequence shown here is derived from an EMBL/GenBank/DDBJ whole genome shotgun (WGS) entry which is preliminary data.</text>
</comment>
<evidence type="ECO:0000313" key="2">
    <source>
        <dbReference type="EMBL" id="CAF4440310.1"/>
    </source>
</evidence>
<feature type="compositionally biased region" description="Pro residues" evidence="1">
    <location>
        <begin position="30"/>
        <end position="41"/>
    </location>
</feature>
<evidence type="ECO:0000313" key="3">
    <source>
        <dbReference type="Proteomes" id="UP000663866"/>
    </source>
</evidence>
<feature type="region of interest" description="Disordered" evidence="1">
    <location>
        <begin position="234"/>
        <end position="279"/>
    </location>
</feature>
<reference evidence="2" key="1">
    <citation type="submission" date="2021-02" db="EMBL/GenBank/DDBJ databases">
        <authorList>
            <person name="Nowell W R."/>
        </authorList>
    </citation>
    <scope>NUCLEOTIDE SEQUENCE</scope>
</reference>
<dbReference type="Proteomes" id="UP000663866">
    <property type="component" value="Unassembled WGS sequence"/>
</dbReference>
<feature type="compositionally biased region" description="Polar residues" evidence="1">
    <location>
        <begin position="234"/>
        <end position="264"/>
    </location>
</feature>
<proteinExistence type="predicted"/>
<feature type="compositionally biased region" description="Acidic residues" evidence="1">
    <location>
        <begin position="266"/>
        <end position="279"/>
    </location>
</feature>
<feature type="compositionally biased region" description="Basic residues" evidence="1">
    <location>
        <begin position="1"/>
        <end position="17"/>
    </location>
</feature>
<evidence type="ECO:0000256" key="1">
    <source>
        <dbReference type="SAM" id="MobiDB-lite"/>
    </source>
</evidence>
<feature type="region of interest" description="Disordered" evidence="1">
    <location>
        <begin position="1"/>
        <end position="131"/>
    </location>
</feature>
<gene>
    <name evidence="2" type="ORF">OVN521_LOCUS37257</name>
</gene>
<feature type="compositionally biased region" description="Polar residues" evidence="1">
    <location>
        <begin position="179"/>
        <end position="205"/>
    </location>
</feature>
<protein>
    <submittedName>
        <fullName evidence="2">Uncharacterized protein</fullName>
    </submittedName>
</protein>
<feature type="region of interest" description="Disordered" evidence="1">
    <location>
        <begin position="171"/>
        <end position="213"/>
    </location>
</feature>
<organism evidence="2 3">
    <name type="scientific">Rotaria magnacalcarata</name>
    <dbReference type="NCBI Taxonomy" id="392030"/>
    <lineage>
        <taxon>Eukaryota</taxon>
        <taxon>Metazoa</taxon>
        <taxon>Spiralia</taxon>
        <taxon>Gnathifera</taxon>
        <taxon>Rotifera</taxon>
        <taxon>Eurotatoria</taxon>
        <taxon>Bdelloidea</taxon>
        <taxon>Philodinida</taxon>
        <taxon>Philodinidae</taxon>
        <taxon>Rotaria</taxon>
    </lineage>
</organism>
<dbReference type="EMBL" id="CAJOBG010044940">
    <property type="protein sequence ID" value="CAF4440310.1"/>
    <property type="molecule type" value="Genomic_DNA"/>
</dbReference>
<accession>A0A820RRR4</accession>
<keyword evidence="3" id="KW-1185">Reference proteome</keyword>